<dbReference type="Pfam" id="PF08239">
    <property type="entry name" value="SH3_3"/>
    <property type="match status" value="1"/>
</dbReference>
<evidence type="ECO:0000313" key="3">
    <source>
        <dbReference type="EMBL" id="MDQ0894631.1"/>
    </source>
</evidence>
<dbReference type="Gene3D" id="2.30.30.40">
    <property type="entry name" value="SH3 Domains"/>
    <property type="match status" value="1"/>
</dbReference>
<reference evidence="3 4" key="1">
    <citation type="submission" date="2023-07" db="EMBL/GenBank/DDBJ databases">
        <title>Comparative genomics of wheat-associated soil bacteria to identify genetic determinants of phenazine resistance.</title>
        <authorList>
            <person name="Mouncey N."/>
        </authorList>
    </citation>
    <scope>NUCLEOTIDE SEQUENCE [LARGE SCALE GENOMIC DNA]</scope>
    <source>
        <strain evidence="3 4">V3I3</strain>
    </source>
</reference>
<keyword evidence="4" id="KW-1185">Reference proteome</keyword>
<accession>A0ABU0R973</accession>
<feature type="region of interest" description="Disordered" evidence="1">
    <location>
        <begin position="1"/>
        <end position="30"/>
    </location>
</feature>
<organism evidence="3 4">
    <name type="scientific">Agromyces ramosus</name>
    <dbReference type="NCBI Taxonomy" id="33879"/>
    <lineage>
        <taxon>Bacteria</taxon>
        <taxon>Bacillati</taxon>
        <taxon>Actinomycetota</taxon>
        <taxon>Actinomycetes</taxon>
        <taxon>Micrococcales</taxon>
        <taxon>Microbacteriaceae</taxon>
        <taxon>Agromyces</taxon>
    </lineage>
</organism>
<evidence type="ECO:0000259" key="2">
    <source>
        <dbReference type="Pfam" id="PF08239"/>
    </source>
</evidence>
<dbReference type="InterPro" id="IPR003646">
    <property type="entry name" value="SH3-like_bac-type"/>
</dbReference>
<name>A0ABU0R973_9MICO</name>
<evidence type="ECO:0000256" key="1">
    <source>
        <dbReference type="SAM" id="MobiDB-lite"/>
    </source>
</evidence>
<comment type="caution">
    <text evidence="3">The sequence shown here is derived from an EMBL/GenBank/DDBJ whole genome shotgun (WGS) entry which is preliminary data.</text>
</comment>
<feature type="domain" description="SH3b" evidence="2">
    <location>
        <begin position="752"/>
        <end position="795"/>
    </location>
</feature>
<protein>
    <recommendedName>
        <fullName evidence="2">SH3b domain-containing protein</fullName>
    </recommendedName>
</protein>
<feature type="region of interest" description="Disordered" evidence="1">
    <location>
        <begin position="368"/>
        <end position="387"/>
    </location>
</feature>
<evidence type="ECO:0000313" key="4">
    <source>
        <dbReference type="Proteomes" id="UP001239083"/>
    </source>
</evidence>
<sequence>MMPLAARERDSPARRATVGRDARPPRAPSTLSARMLALQRVAGNRAVASLVQRQVAPPVVAPPVVAPPGVAPATPFRDPATLTTLTLGALDDYARERPDWMTDTKLPEATRTQLMALLRWARGGSPPPLDPCRGFTVSDLIAQTAPARHDLEVFARASQQDDSAVPPDGITDLAEATTLGTTIRELEARLPRADLHRGLGQNDEAKAELAELASSGLAVAMGDYFRRAHAYLEADNGGDSASYRRVHGTVDPLSYLGRVDDVRNFHRFQPALLEQLITNRGDRRRRLPLVVILHTGTDHNAAFHDDSGLTAVVKNPLNLTLMIEGATTIEAAGGRVSALARAYGQGRRIQQVMLAGHGGPTSIDIAGRPDAAQSLDSSGAPGSAGRRRTERFLRQLVAVMVPGPDARIVLNACLTAAEPVSDSLPANPALARAAILHRLTTDPSIATLIRNTAGGRTVEGNVASVGAGTYIDPATGVLHQEITGDEAATSSNPADYVERGHEPEGAARSLVVLWARDPAAATAAIAARRGHGFTSWGDKVITEIFAVFESTSDIAALSRIAERSARGLSEFDNPSHQTPGEIGGLQQDDPSESMLAARVRAFSPDTGKIALDQVRLPKDGSRVATLHTLIGAQTSLDPIRHHLSKPWLAVRIADLLPLAQAPTPTRAHIMIGGATWLHAHTDAFFRANAGAATRLTPPAGSTIDDLTDNDPSERVILEHLGIVRAAPAGGGGGAAGPTVESISRVGRTTDWLNVRSAPDLSAGRIDVLRRGARIDIVGQSGRWYAIFHGNQMLFVVKRYVRLIG</sequence>
<feature type="region of interest" description="Disordered" evidence="1">
    <location>
        <begin position="568"/>
        <end position="588"/>
    </location>
</feature>
<gene>
    <name evidence="3" type="ORF">QFZ26_002186</name>
</gene>
<dbReference type="Proteomes" id="UP001239083">
    <property type="component" value="Unassembled WGS sequence"/>
</dbReference>
<dbReference type="EMBL" id="JAUSYY010000001">
    <property type="protein sequence ID" value="MDQ0894631.1"/>
    <property type="molecule type" value="Genomic_DNA"/>
</dbReference>
<proteinExistence type="predicted"/>
<feature type="compositionally biased region" description="Basic and acidic residues" evidence="1">
    <location>
        <begin position="1"/>
        <end position="24"/>
    </location>
</feature>